<dbReference type="EC" id="2.-.-.-" evidence="1"/>
<accession>A0A9P7DQU1</accession>
<keyword evidence="1" id="KW-0472">Membrane</keyword>
<keyword evidence="1" id="KW-0812">Transmembrane</keyword>
<comment type="caution">
    <text evidence="3">The sequence shown here is derived from an EMBL/GenBank/DDBJ whole genome shotgun (WGS) entry which is preliminary data.</text>
</comment>
<name>A0A9P7DQU1_9AGAM</name>
<comment type="function">
    <text evidence="1">Ethanolamine phosphate transferase involved in glycosylphosphatidylinositol-anchor biosynthesis. Transfers ethanolamine phosphate to the first alpha-1,4-linked mannose of the glycosylphosphatidylinositol precursor of GPI-anchor.</text>
</comment>
<reference evidence="3" key="1">
    <citation type="journal article" date="2020" name="New Phytol.">
        <title>Comparative genomics reveals dynamic genome evolution in host specialist ectomycorrhizal fungi.</title>
        <authorList>
            <person name="Lofgren L.A."/>
            <person name="Nguyen N.H."/>
            <person name="Vilgalys R."/>
            <person name="Ruytinx J."/>
            <person name="Liao H.L."/>
            <person name="Branco S."/>
            <person name="Kuo A."/>
            <person name="LaButti K."/>
            <person name="Lipzen A."/>
            <person name="Andreopoulos W."/>
            <person name="Pangilinan J."/>
            <person name="Riley R."/>
            <person name="Hundley H."/>
            <person name="Na H."/>
            <person name="Barry K."/>
            <person name="Grigoriev I.V."/>
            <person name="Stajich J.E."/>
            <person name="Kennedy P.G."/>
        </authorList>
    </citation>
    <scope>NUCLEOTIDE SEQUENCE</scope>
    <source>
        <strain evidence="3">S12</strain>
    </source>
</reference>
<dbReference type="OrthoDB" id="3239827at2759"/>
<dbReference type="GeneID" id="64599631"/>
<keyword evidence="4" id="KW-1185">Reference proteome</keyword>
<keyword evidence="1" id="KW-1133">Transmembrane helix</keyword>
<dbReference type="InterPro" id="IPR017852">
    <property type="entry name" value="GPI_EtnP_transferase_1_C"/>
</dbReference>
<evidence type="ECO:0000313" key="4">
    <source>
        <dbReference type="Proteomes" id="UP000719766"/>
    </source>
</evidence>
<dbReference type="Proteomes" id="UP000719766">
    <property type="component" value="Unassembled WGS sequence"/>
</dbReference>
<evidence type="ECO:0000256" key="1">
    <source>
        <dbReference type="RuleBase" id="RU367138"/>
    </source>
</evidence>
<dbReference type="GO" id="GO:0006506">
    <property type="term" value="P:GPI anchor biosynthetic process"/>
    <property type="evidence" value="ECO:0007669"/>
    <property type="project" value="UniProtKB-KW"/>
</dbReference>
<feature type="transmembrane region" description="Helical" evidence="1">
    <location>
        <begin position="43"/>
        <end position="64"/>
    </location>
</feature>
<dbReference type="PANTHER" id="PTHR12250">
    <property type="entry name" value="PHOSPHATIDYLINOSITOL GLYCAN, CLASS N"/>
    <property type="match status" value="1"/>
</dbReference>
<protein>
    <recommendedName>
        <fullName evidence="1">GPI ethanolamine phosphate transferase 1</fullName>
        <ecNumber evidence="1">2.-.-.-</ecNumber>
    </recommendedName>
</protein>
<feature type="transmembrane region" description="Helical" evidence="1">
    <location>
        <begin position="20"/>
        <end position="37"/>
    </location>
</feature>
<dbReference type="PANTHER" id="PTHR12250:SF0">
    <property type="entry name" value="GPI ETHANOLAMINE PHOSPHATE TRANSFERASE 1"/>
    <property type="match status" value="1"/>
</dbReference>
<organism evidence="3 4">
    <name type="scientific">Suillus plorans</name>
    <dbReference type="NCBI Taxonomy" id="116603"/>
    <lineage>
        <taxon>Eukaryota</taxon>
        <taxon>Fungi</taxon>
        <taxon>Dikarya</taxon>
        <taxon>Basidiomycota</taxon>
        <taxon>Agaricomycotina</taxon>
        <taxon>Agaricomycetes</taxon>
        <taxon>Agaricomycetidae</taxon>
        <taxon>Boletales</taxon>
        <taxon>Suillineae</taxon>
        <taxon>Suillaceae</taxon>
        <taxon>Suillus</taxon>
    </lineage>
</organism>
<dbReference type="EMBL" id="JABBWE010000008">
    <property type="protein sequence ID" value="KAG1800731.1"/>
    <property type="molecule type" value="Genomic_DNA"/>
</dbReference>
<feature type="transmembrane region" description="Helical" evidence="1">
    <location>
        <begin position="76"/>
        <end position="101"/>
    </location>
</feature>
<dbReference type="GO" id="GO:0005789">
    <property type="term" value="C:endoplasmic reticulum membrane"/>
    <property type="evidence" value="ECO:0007669"/>
    <property type="project" value="UniProtKB-SubCell"/>
</dbReference>
<keyword evidence="1" id="KW-0808">Transferase</keyword>
<keyword evidence="1" id="KW-0256">Endoplasmic reticulum</keyword>
<comment type="subcellular location">
    <subcellularLocation>
        <location evidence="1">Endoplasmic reticulum membrane</location>
        <topology evidence="1">Multi-pass membrane protein</topology>
    </subcellularLocation>
</comment>
<proteinExistence type="inferred from homology"/>
<dbReference type="Pfam" id="PF04987">
    <property type="entry name" value="PigN"/>
    <property type="match status" value="1"/>
</dbReference>
<dbReference type="AlphaFoldDB" id="A0A9P7DQU1"/>
<keyword evidence="1" id="KW-0337">GPI-anchor biosynthesis</keyword>
<feature type="domain" description="GPI ethanolamine phosphate transferase 1 C-terminal" evidence="2">
    <location>
        <begin position="16"/>
        <end position="68"/>
    </location>
</feature>
<comment type="similarity">
    <text evidence="1">Belongs to the PIGG/PIGN/PIGO family. PIGN subfamily.</text>
</comment>
<sequence length="116" mass="13003">MRGMSLYTGSLKYCQIFKIVAPYVILSAVFATLNARLHLPPFSLFLIALMLTDGMTMTFFRNITDTGSWLEIGQSISFFCITSLLLVWSAGICTAGEYLMVDTLVFHKSTDSRKLE</sequence>
<comment type="pathway">
    <text evidence="1">Glycolipid biosynthesis; glycosylphosphatidylinositol-anchor biosynthesis.</text>
</comment>
<evidence type="ECO:0000259" key="2">
    <source>
        <dbReference type="Pfam" id="PF04987"/>
    </source>
</evidence>
<gene>
    <name evidence="3" type="ORF">HD556DRAFT_1438730</name>
</gene>
<evidence type="ECO:0000313" key="3">
    <source>
        <dbReference type="EMBL" id="KAG1800731.1"/>
    </source>
</evidence>
<comment type="caution">
    <text evidence="1">Lacks conserved residue(s) required for the propagation of feature annotation.</text>
</comment>
<dbReference type="GO" id="GO:0051377">
    <property type="term" value="F:mannose-ethanolamine phosphotransferase activity"/>
    <property type="evidence" value="ECO:0007669"/>
    <property type="project" value="UniProtKB-UniRule"/>
</dbReference>
<dbReference type="RefSeq" id="XP_041164473.1">
    <property type="nucleotide sequence ID" value="XM_041305867.1"/>
</dbReference>
<dbReference type="InterPro" id="IPR007070">
    <property type="entry name" value="GPI_EtnP_transferase_1"/>
</dbReference>